<dbReference type="InterPro" id="IPR029751">
    <property type="entry name" value="Ribosomal_L25_dom"/>
</dbReference>
<evidence type="ECO:0000259" key="8">
    <source>
        <dbReference type="Pfam" id="PF14693"/>
    </source>
</evidence>
<feature type="domain" description="Large ribosomal subunit protein bL25 beta" evidence="8">
    <location>
        <begin position="104"/>
        <end position="194"/>
    </location>
</feature>
<evidence type="ECO:0000256" key="6">
    <source>
        <dbReference type="SAM" id="MobiDB-lite"/>
    </source>
</evidence>
<dbReference type="InterPro" id="IPR020055">
    <property type="entry name" value="Ribosomal_bL25_short"/>
</dbReference>
<dbReference type="Proteomes" id="UP000218172">
    <property type="component" value="Unassembled WGS sequence"/>
</dbReference>
<dbReference type="GO" id="GO:0008097">
    <property type="term" value="F:5S rRNA binding"/>
    <property type="evidence" value="ECO:0007669"/>
    <property type="project" value="InterPro"/>
</dbReference>
<dbReference type="CDD" id="cd00495">
    <property type="entry name" value="Ribosomal_L25_TL5_CTC"/>
    <property type="match status" value="1"/>
</dbReference>
<dbReference type="Gene3D" id="2.40.240.10">
    <property type="entry name" value="Ribosomal Protein L25, Chain P"/>
    <property type="match status" value="1"/>
</dbReference>
<keyword evidence="4 5" id="KW-0687">Ribonucleoprotein</keyword>
<evidence type="ECO:0000256" key="3">
    <source>
        <dbReference type="ARBA" id="ARBA00022980"/>
    </source>
</evidence>
<comment type="function">
    <text evidence="5">This is one of the proteins that binds to the 5S RNA in the ribosome where it forms part of the central protuberance.</text>
</comment>
<dbReference type="NCBIfam" id="NF004128">
    <property type="entry name" value="PRK05618.1-2"/>
    <property type="match status" value="1"/>
</dbReference>
<evidence type="ECO:0000313" key="10">
    <source>
        <dbReference type="Proteomes" id="UP000218172"/>
    </source>
</evidence>
<keyword evidence="2 5" id="KW-0694">RNA-binding</keyword>
<comment type="similarity">
    <text evidence="5">Belongs to the bacterial ribosomal protein bL25 family. CTC subfamily.</text>
</comment>
<dbReference type="PANTHER" id="PTHR33284">
    <property type="entry name" value="RIBOSOMAL PROTEIN L25/GLN-TRNA SYNTHETASE, ANTI-CODON-BINDING DOMAIN-CONTAINING PROTEIN"/>
    <property type="match status" value="1"/>
</dbReference>
<evidence type="ECO:0000259" key="7">
    <source>
        <dbReference type="Pfam" id="PF01386"/>
    </source>
</evidence>
<accession>A0A2A4MWB0</accession>
<gene>
    <name evidence="5" type="primary">rplY</name>
    <name evidence="5" type="synonym">ctc</name>
    <name evidence="9" type="ORF">COC19_00050</name>
</gene>
<dbReference type="EMBL" id="NVQR01000001">
    <property type="protein sequence ID" value="PCH64203.1"/>
    <property type="molecule type" value="Genomic_DNA"/>
</dbReference>
<dbReference type="NCBIfam" id="NF004130">
    <property type="entry name" value="PRK05618.1-5"/>
    <property type="match status" value="1"/>
</dbReference>
<dbReference type="SUPFAM" id="SSF50715">
    <property type="entry name" value="Ribosomal protein L25-like"/>
    <property type="match status" value="1"/>
</dbReference>
<protein>
    <recommendedName>
        <fullName evidence="5">Large ribosomal subunit protein bL25</fullName>
    </recommendedName>
    <alternativeName>
        <fullName evidence="5">General stress protein CTC</fullName>
    </alternativeName>
</protein>
<evidence type="ECO:0000313" key="9">
    <source>
        <dbReference type="EMBL" id="PCH64203.1"/>
    </source>
</evidence>
<feature type="region of interest" description="Disordered" evidence="6">
    <location>
        <begin position="195"/>
        <end position="218"/>
    </location>
</feature>
<dbReference type="AlphaFoldDB" id="A0A2A4MWB0"/>
<comment type="caution">
    <text evidence="9">The sequence shown here is derived from an EMBL/GenBank/DDBJ whole genome shotgun (WGS) entry which is preliminary data.</text>
</comment>
<reference evidence="10" key="1">
    <citation type="submission" date="2017-08" db="EMBL/GenBank/DDBJ databases">
        <title>A dynamic microbial community with high functional redundancy inhabits the cold, oxic subseafloor aquifer.</title>
        <authorList>
            <person name="Tully B.J."/>
            <person name="Wheat C.G."/>
            <person name="Glazer B.T."/>
            <person name="Huber J.A."/>
        </authorList>
    </citation>
    <scope>NUCLEOTIDE SEQUENCE [LARGE SCALE GENOMIC DNA]</scope>
</reference>
<dbReference type="InterPro" id="IPR020056">
    <property type="entry name" value="Rbsml_bL25/Gln-tRNA_synth_N"/>
</dbReference>
<dbReference type="GO" id="GO:0006412">
    <property type="term" value="P:translation"/>
    <property type="evidence" value="ECO:0007669"/>
    <property type="project" value="UniProtKB-UniRule"/>
</dbReference>
<sequence length="218" mass="23562">MSNEFELNATVRTVQGKGASRRLRRLNDEIPAILYGAGKDPVSLTIAHKDLAKAIENEAFFSHIITLNVGKKKEKAVIKALQRHPARPFLMHADFQRVSATQALHVKVPLHFLNEDTCEGVKVGGGSIIKALTDIEVSCLPKNLPEFIEVDMLEVKLGETLHISDITLPKGVTSIALSHGEDSDHSVVTVIAPKSAEEETEVAAPAADAASEEGESED</sequence>
<dbReference type="Pfam" id="PF01386">
    <property type="entry name" value="Ribosomal_L25p"/>
    <property type="match status" value="1"/>
</dbReference>
<dbReference type="NCBIfam" id="TIGR00731">
    <property type="entry name" value="bL25_bact_ctc"/>
    <property type="match status" value="1"/>
</dbReference>
<evidence type="ECO:0000256" key="2">
    <source>
        <dbReference type="ARBA" id="ARBA00022884"/>
    </source>
</evidence>
<dbReference type="HAMAP" id="MF_01336">
    <property type="entry name" value="Ribosomal_bL25"/>
    <property type="match status" value="1"/>
</dbReference>
<dbReference type="PANTHER" id="PTHR33284:SF1">
    <property type="entry name" value="RIBOSOMAL PROTEIN L25_GLN-TRNA SYNTHETASE, ANTI-CODON-BINDING DOMAIN-CONTAINING PROTEIN"/>
    <property type="match status" value="1"/>
</dbReference>
<evidence type="ECO:0000256" key="1">
    <source>
        <dbReference type="ARBA" id="ARBA00022730"/>
    </source>
</evidence>
<comment type="subunit">
    <text evidence="5">Part of the 50S ribosomal subunit; part of the 5S rRNA/L5/L18/L25 subcomplex. Contacts the 5S rRNA. Binds to the 5S rRNA independently of L5 and L18.</text>
</comment>
<dbReference type="GO" id="GO:0003735">
    <property type="term" value="F:structural constituent of ribosome"/>
    <property type="evidence" value="ECO:0007669"/>
    <property type="project" value="InterPro"/>
</dbReference>
<proteinExistence type="inferred from homology"/>
<evidence type="ECO:0000256" key="4">
    <source>
        <dbReference type="ARBA" id="ARBA00023274"/>
    </source>
</evidence>
<dbReference type="InterPro" id="IPR020057">
    <property type="entry name" value="Ribosomal_bL25_b-dom"/>
</dbReference>
<dbReference type="GO" id="GO:0022625">
    <property type="term" value="C:cytosolic large ribosomal subunit"/>
    <property type="evidence" value="ECO:0007669"/>
    <property type="project" value="TreeGrafter"/>
</dbReference>
<dbReference type="Gene3D" id="2.170.120.20">
    <property type="entry name" value="Ribosomal protein L25, beta domain"/>
    <property type="match status" value="1"/>
</dbReference>
<dbReference type="InterPro" id="IPR001021">
    <property type="entry name" value="Ribosomal_bL25_long"/>
</dbReference>
<dbReference type="HAMAP" id="MF_01334">
    <property type="entry name" value="Ribosomal_bL25_CTC"/>
    <property type="match status" value="1"/>
</dbReference>
<evidence type="ECO:0000256" key="5">
    <source>
        <dbReference type="HAMAP-Rule" id="MF_01334"/>
    </source>
</evidence>
<dbReference type="InterPro" id="IPR011035">
    <property type="entry name" value="Ribosomal_bL25/Gln-tRNA_synth"/>
</dbReference>
<keyword evidence="3 5" id="KW-0689">Ribosomal protein</keyword>
<dbReference type="NCBIfam" id="NF004612">
    <property type="entry name" value="PRK05943.1"/>
    <property type="match status" value="1"/>
</dbReference>
<dbReference type="Pfam" id="PF14693">
    <property type="entry name" value="Ribosomal_TL5_C"/>
    <property type="match status" value="1"/>
</dbReference>
<dbReference type="InterPro" id="IPR037121">
    <property type="entry name" value="Ribosomal_bL25_C"/>
</dbReference>
<feature type="domain" description="Large ribosomal subunit protein bL25 L25" evidence="7">
    <location>
        <begin position="7"/>
        <end position="95"/>
    </location>
</feature>
<organism evidence="9 10">
    <name type="scientific">SAR86 cluster bacterium</name>
    <dbReference type="NCBI Taxonomy" id="2030880"/>
    <lineage>
        <taxon>Bacteria</taxon>
        <taxon>Pseudomonadati</taxon>
        <taxon>Pseudomonadota</taxon>
        <taxon>Gammaproteobacteria</taxon>
        <taxon>SAR86 cluster</taxon>
    </lineage>
</organism>
<name>A0A2A4MWB0_9GAMM</name>
<keyword evidence="1 5" id="KW-0699">rRNA-binding</keyword>
<dbReference type="InterPro" id="IPR020930">
    <property type="entry name" value="Ribosomal_uL5_bac-type"/>
</dbReference>